<dbReference type="InterPro" id="IPR006385">
    <property type="entry name" value="HAD_hydro_SerB1"/>
</dbReference>
<name>A0A6L5WHL1_9BACT</name>
<keyword evidence="2 4" id="KW-0378">Hydrolase</keyword>
<dbReference type="NCBIfam" id="TIGR01488">
    <property type="entry name" value="HAD-SF-IB"/>
    <property type="match status" value="1"/>
</dbReference>
<accession>A0A6L5WHL1</accession>
<dbReference type="Proteomes" id="UP000476338">
    <property type="component" value="Unassembled WGS sequence"/>
</dbReference>
<dbReference type="AlphaFoldDB" id="A0A6L5WHL1"/>
<dbReference type="InterPro" id="IPR036412">
    <property type="entry name" value="HAD-like_sf"/>
</dbReference>
<dbReference type="RefSeq" id="WP_154570983.1">
    <property type="nucleotide sequence ID" value="NZ_VWSJ01000023.1"/>
</dbReference>
<evidence type="ECO:0000313" key="5">
    <source>
        <dbReference type="Proteomes" id="UP000476338"/>
    </source>
</evidence>
<comment type="caution">
    <text evidence="4">The sequence shown here is derived from an EMBL/GenBank/DDBJ whole genome shotgun (WGS) entry which is preliminary data.</text>
</comment>
<dbReference type="Gene3D" id="1.20.1440.100">
    <property type="entry name" value="SG protein - dephosphorylation function"/>
    <property type="match status" value="1"/>
</dbReference>
<dbReference type="GO" id="GO:0016787">
    <property type="term" value="F:hydrolase activity"/>
    <property type="evidence" value="ECO:0007669"/>
    <property type="project" value="UniProtKB-KW"/>
</dbReference>
<gene>
    <name evidence="4" type="ORF">F1B92_06010</name>
</gene>
<dbReference type="EMBL" id="VWSJ01000023">
    <property type="protein sequence ID" value="MSN96718.1"/>
    <property type="molecule type" value="Genomic_DNA"/>
</dbReference>
<dbReference type="GO" id="GO:0046872">
    <property type="term" value="F:metal ion binding"/>
    <property type="evidence" value="ECO:0007669"/>
    <property type="project" value="UniProtKB-KW"/>
</dbReference>
<dbReference type="PANTHER" id="PTHR43344">
    <property type="entry name" value="PHOSPHOSERINE PHOSPHATASE"/>
    <property type="match status" value="1"/>
</dbReference>
<evidence type="ECO:0000256" key="2">
    <source>
        <dbReference type="ARBA" id="ARBA00022801"/>
    </source>
</evidence>
<organism evidence="4 5">
    <name type="scientific">Campylobacter portucalensis</name>
    <dbReference type="NCBI Taxonomy" id="2608384"/>
    <lineage>
        <taxon>Bacteria</taxon>
        <taxon>Pseudomonadati</taxon>
        <taxon>Campylobacterota</taxon>
        <taxon>Epsilonproteobacteria</taxon>
        <taxon>Campylobacterales</taxon>
        <taxon>Campylobacteraceae</taxon>
        <taxon>Campylobacter</taxon>
    </lineage>
</organism>
<keyword evidence="1" id="KW-0479">Metal-binding</keyword>
<protein>
    <submittedName>
        <fullName evidence="4">HAD-IB family hydrolase</fullName>
    </submittedName>
</protein>
<evidence type="ECO:0000313" key="4">
    <source>
        <dbReference type="EMBL" id="MSN96718.1"/>
    </source>
</evidence>
<dbReference type="Pfam" id="PF12710">
    <property type="entry name" value="HAD"/>
    <property type="match status" value="1"/>
</dbReference>
<reference evidence="4 5" key="2">
    <citation type="submission" date="2020-03" db="EMBL/GenBank/DDBJ databases">
        <title>Campylobacter portucalensis sp. nov., a new species of Campylobacter isolated from the reproductive tract of bulls.</title>
        <authorList>
            <person name="Silva M.F."/>
            <person name="Pereira G."/>
            <person name="Carneiro C."/>
            <person name="Hemphill A."/>
            <person name="Mateus L."/>
            <person name="Lopes-Da-Costa L."/>
            <person name="Silva E."/>
        </authorList>
    </citation>
    <scope>NUCLEOTIDE SEQUENCE [LARGE SCALE GENOMIC DNA]</scope>
    <source>
        <strain evidence="4 5">FMV-PI01</strain>
    </source>
</reference>
<keyword evidence="3" id="KW-0460">Magnesium</keyword>
<sequence length="213" mass="24838">MILGVFDLDKTLILGDSYDLWHEFLLERKILGQKFIDENKQMGILYEKGELDMDEYLKFSITSLKSLSVEQINDLIPIFLKDKIEPIIHRKTREWLAKFDRNLIISATPEYIVKPISNLLKANDFIGVELEQKDGFYTPNAKKPLSFREGKVLNLELYLKNNSLNPEKIAFYTDSINDISMCEYADFVTCVNPDMKLRKIAIDKKWDIVDLGY</sequence>
<dbReference type="NCBIfam" id="TIGR01490">
    <property type="entry name" value="HAD-SF-IB-hyp1"/>
    <property type="match status" value="1"/>
</dbReference>
<proteinExistence type="predicted"/>
<dbReference type="Gene3D" id="3.40.50.1000">
    <property type="entry name" value="HAD superfamily/HAD-like"/>
    <property type="match status" value="1"/>
</dbReference>
<dbReference type="InterPro" id="IPR023214">
    <property type="entry name" value="HAD_sf"/>
</dbReference>
<dbReference type="SUPFAM" id="SSF56784">
    <property type="entry name" value="HAD-like"/>
    <property type="match status" value="1"/>
</dbReference>
<dbReference type="PANTHER" id="PTHR43344:SF13">
    <property type="entry name" value="PHOSPHATASE RV3661-RELATED"/>
    <property type="match status" value="1"/>
</dbReference>
<evidence type="ECO:0000256" key="1">
    <source>
        <dbReference type="ARBA" id="ARBA00022723"/>
    </source>
</evidence>
<keyword evidence="5" id="KW-1185">Reference proteome</keyword>
<evidence type="ECO:0000256" key="3">
    <source>
        <dbReference type="ARBA" id="ARBA00022842"/>
    </source>
</evidence>
<reference evidence="4 5" key="1">
    <citation type="submission" date="2019-09" db="EMBL/GenBank/DDBJ databases">
        <authorList>
            <person name="Silva M."/>
            <person name="Pereira G."/>
            <person name="Lopes-Da-Costa L."/>
            <person name="Silva E."/>
        </authorList>
    </citation>
    <scope>NUCLEOTIDE SEQUENCE [LARGE SCALE GENOMIC DNA]</scope>
    <source>
        <strain evidence="4 5">FMV-PI01</strain>
    </source>
</reference>
<dbReference type="InterPro" id="IPR050582">
    <property type="entry name" value="HAD-like_SerB"/>
</dbReference>